<dbReference type="EMBL" id="UGTH01000002">
    <property type="protein sequence ID" value="SUB94777.1"/>
    <property type="molecule type" value="Genomic_DNA"/>
</dbReference>
<organism evidence="3 4">
    <name type="scientific">Peptoniphilus indolicus</name>
    <dbReference type="NCBI Taxonomy" id="33030"/>
    <lineage>
        <taxon>Bacteria</taxon>
        <taxon>Bacillati</taxon>
        <taxon>Bacillota</taxon>
        <taxon>Tissierellia</taxon>
        <taxon>Tissierellales</taxon>
        <taxon>Peptoniphilaceae</taxon>
        <taxon>Peptoniphilus</taxon>
    </lineage>
</organism>
<dbReference type="Proteomes" id="UP000254777">
    <property type="component" value="Unassembled WGS sequence"/>
</dbReference>
<evidence type="ECO:0000313" key="4">
    <source>
        <dbReference type="Proteomes" id="UP000254777"/>
    </source>
</evidence>
<dbReference type="EMBL" id="UGTH01000001">
    <property type="protein sequence ID" value="SUB74991.1"/>
    <property type="molecule type" value="Genomic_DNA"/>
</dbReference>
<protein>
    <submittedName>
        <fullName evidence="3">Uncharacterized protein</fullName>
    </submittedName>
</protein>
<dbReference type="AlphaFoldDB" id="A0A379EEE6"/>
<keyword evidence="1" id="KW-1133">Transmembrane helix</keyword>
<feature type="transmembrane region" description="Helical" evidence="1">
    <location>
        <begin position="85"/>
        <end position="105"/>
    </location>
</feature>
<evidence type="ECO:0000313" key="3">
    <source>
        <dbReference type="EMBL" id="SUB94777.1"/>
    </source>
</evidence>
<accession>A0A379EEE6</accession>
<keyword evidence="1" id="KW-0812">Transmembrane</keyword>
<name>A0A379EEE6_9FIRM</name>
<feature type="transmembrane region" description="Helical" evidence="1">
    <location>
        <begin position="12"/>
        <end position="35"/>
    </location>
</feature>
<evidence type="ECO:0000256" key="1">
    <source>
        <dbReference type="SAM" id="Phobius"/>
    </source>
</evidence>
<feature type="transmembrane region" description="Helical" evidence="1">
    <location>
        <begin position="125"/>
        <end position="142"/>
    </location>
</feature>
<evidence type="ECO:0000313" key="2">
    <source>
        <dbReference type="EMBL" id="SUB74991.1"/>
    </source>
</evidence>
<proteinExistence type="predicted"/>
<gene>
    <name evidence="2" type="ORF">NCTC11088_00753</name>
    <name evidence="3" type="ORF">NCTC11088_02215</name>
</gene>
<sequence length="151" mass="17325">MDFIILKIQIIYTAIMSGMMLMYTVTLGSYFNYILKNKILSGFQDYSSFRSNTNVKINHSIILLGQIIVSIISLILNYNKGFNPLCFSLIVPIIMLVLHTLTGFGEVENLVNSGKKVEMNQIEKYVTWNIPLHIIYFILYLISAEQLLSLF</sequence>
<feature type="transmembrane region" description="Helical" evidence="1">
    <location>
        <begin position="55"/>
        <end position="78"/>
    </location>
</feature>
<reference evidence="3 4" key="1">
    <citation type="submission" date="2018-06" db="EMBL/GenBank/DDBJ databases">
        <authorList>
            <consortium name="Pathogen Informatics"/>
            <person name="Doyle S."/>
        </authorList>
    </citation>
    <scope>NUCLEOTIDE SEQUENCE [LARGE SCALE GENOMIC DNA]</scope>
    <source>
        <strain evidence="3 4">NCTC11088</strain>
    </source>
</reference>
<dbReference type="RefSeq" id="WP_040552303.1">
    <property type="nucleotide sequence ID" value="NZ_UGTH01000001.1"/>
</dbReference>
<keyword evidence="1" id="KW-0472">Membrane</keyword>